<dbReference type="RefSeq" id="WP_380668349.1">
    <property type="nucleotide sequence ID" value="NZ_JBHTCJ010000006.1"/>
</dbReference>
<name>A0ABW2LMS3_9PSEU</name>
<dbReference type="Proteomes" id="UP001596504">
    <property type="component" value="Unassembled WGS sequence"/>
</dbReference>
<accession>A0ABW2LMS3</accession>
<evidence type="ECO:0000313" key="1">
    <source>
        <dbReference type="EMBL" id="MFC7342450.1"/>
    </source>
</evidence>
<proteinExistence type="predicted"/>
<dbReference type="EMBL" id="JBHTCJ010000006">
    <property type="protein sequence ID" value="MFC7342450.1"/>
    <property type="molecule type" value="Genomic_DNA"/>
</dbReference>
<organism evidence="1 2">
    <name type="scientific">Saccharopolyspora griseoalba</name>
    <dbReference type="NCBI Taxonomy" id="1431848"/>
    <lineage>
        <taxon>Bacteria</taxon>
        <taxon>Bacillati</taxon>
        <taxon>Actinomycetota</taxon>
        <taxon>Actinomycetes</taxon>
        <taxon>Pseudonocardiales</taxon>
        <taxon>Pseudonocardiaceae</taxon>
        <taxon>Saccharopolyspora</taxon>
    </lineage>
</organism>
<protein>
    <submittedName>
        <fullName evidence="1">Uncharacterized protein</fullName>
    </submittedName>
</protein>
<sequence length="125" mass="13778">MDVFLWGTPRAEPAASVLPALAARVLGEVRGFDSFNSADEDGDFFAIRDGVLVELRHCEPGGLHVHFADGTRTGRAWTVAHAFLWLVTRNPEIADAVLQGPGTERLRFRDGRITRVASWFSDEVS</sequence>
<comment type="caution">
    <text evidence="1">The sequence shown here is derived from an EMBL/GenBank/DDBJ whole genome shotgun (WGS) entry which is preliminary data.</text>
</comment>
<reference evidence="2" key="1">
    <citation type="journal article" date="2019" name="Int. J. Syst. Evol. Microbiol.">
        <title>The Global Catalogue of Microorganisms (GCM) 10K type strain sequencing project: providing services to taxonomists for standard genome sequencing and annotation.</title>
        <authorList>
            <consortium name="The Broad Institute Genomics Platform"/>
            <consortium name="The Broad Institute Genome Sequencing Center for Infectious Disease"/>
            <person name="Wu L."/>
            <person name="Ma J."/>
        </authorList>
    </citation>
    <scope>NUCLEOTIDE SEQUENCE [LARGE SCALE GENOMIC DNA]</scope>
    <source>
        <strain evidence="2">WLHS5</strain>
    </source>
</reference>
<keyword evidence="2" id="KW-1185">Reference proteome</keyword>
<gene>
    <name evidence="1" type="ORF">ACFQRI_13665</name>
</gene>
<evidence type="ECO:0000313" key="2">
    <source>
        <dbReference type="Proteomes" id="UP001596504"/>
    </source>
</evidence>